<proteinExistence type="predicted"/>
<evidence type="ECO:0000313" key="3">
    <source>
        <dbReference type="Proteomes" id="UP000499080"/>
    </source>
</evidence>
<dbReference type="Proteomes" id="UP000499080">
    <property type="component" value="Unassembled WGS sequence"/>
</dbReference>
<dbReference type="AlphaFoldDB" id="A0A4Y2HRM2"/>
<evidence type="ECO:0000313" key="2">
    <source>
        <dbReference type="EMBL" id="GBM68056.1"/>
    </source>
</evidence>
<keyword evidence="3" id="KW-1185">Reference proteome</keyword>
<organism evidence="2 3">
    <name type="scientific">Araneus ventricosus</name>
    <name type="common">Orbweaver spider</name>
    <name type="synonym">Epeira ventricosa</name>
    <dbReference type="NCBI Taxonomy" id="182803"/>
    <lineage>
        <taxon>Eukaryota</taxon>
        <taxon>Metazoa</taxon>
        <taxon>Ecdysozoa</taxon>
        <taxon>Arthropoda</taxon>
        <taxon>Chelicerata</taxon>
        <taxon>Arachnida</taxon>
        <taxon>Araneae</taxon>
        <taxon>Araneomorphae</taxon>
        <taxon>Entelegynae</taxon>
        <taxon>Araneoidea</taxon>
        <taxon>Araneidae</taxon>
        <taxon>Araneus</taxon>
    </lineage>
</organism>
<sequence length="53" mass="5521">MLGRQETSSQIGRSSGSGIGVPLQVRSQMPIGVICVINDDVAVGELLSALYCD</sequence>
<reference evidence="2 3" key="1">
    <citation type="journal article" date="2019" name="Sci. Rep.">
        <title>Orb-weaving spider Araneus ventricosus genome elucidates the spidroin gene catalogue.</title>
        <authorList>
            <person name="Kono N."/>
            <person name="Nakamura H."/>
            <person name="Ohtoshi R."/>
            <person name="Moran D.A.P."/>
            <person name="Shinohara A."/>
            <person name="Yoshida Y."/>
            <person name="Fujiwara M."/>
            <person name="Mori M."/>
            <person name="Tomita M."/>
            <person name="Arakawa K."/>
        </authorList>
    </citation>
    <scope>NUCLEOTIDE SEQUENCE [LARGE SCALE GENOMIC DNA]</scope>
</reference>
<protein>
    <submittedName>
        <fullName evidence="2">Uncharacterized protein</fullName>
    </submittedName>
</protein>
<dbReference type="EMBL" id="BGPR01002120">
    <property type="protein sequence ID" value="GBM68056.1"/>
    <property type="molecule type" value="Genomic_DNA"/>
</dbReference>
<evidence type="ECO:0000256" key="1">
    <source>
        <dbReference type="SAM" id="MobiDB-lite"/>
    </source>
</evidence>
<name>A0A4Y2HRM2_ARAVE</name>
<feature type="non-terminal residue" evidence="2">
    <location>
        <position position="53"/>
    </location>
</feature>
<gene>
    <name evidence="2" type="ORF">AVEN_66733_1</name>
</gene>
<comment type="caution">
    <text evidence="2">The sequence shown here is derived from an EMBL/GenBank/DDBJ whole genome shotgun (WGS) entry which is preliminary data.</text>
</comment>
<accession>A0A4Y2HRM2</accession>
<feature type="region of interest" description="Disordered" evidence="1">
    <location>
        <begin position="1"/>
        <end position="20"/>
    </location>
</feature>